<gene>
    <name evidence="2" type="primary">dmsB3_2</name>
    <name evidence="2" type="ORF">NCTC8258_06133</name>
</gene>
<accession>A0A379WGA3</accession>
<evidence type="ECO:0000259" key="1">
    <source>
        <dbReference type="PROSITE" id="PS51379"/>
    </source>
</evidence>
<sequence>MKQYGFYVDSSRCSGCKTCQVSCKDNKDLDVGPKLAPRL</sequence>
<organism evidence="2 3">
    <name type="scientific">Salmonella enterica I</name>
    <dbReference type="NCBI Taxonomy" id="59201"/>
    <lineage>
        <taxon>Bacteria</taxon>
        <taxon>Pseudomonadati</taxon>
        <taxon>Pseudomonadota</taxon>
        <taxon>Gammaproteobacteria</taxon>
        <taxon>Enterobacterales</taxon>
        <taxon>Enterobacteriaceae</taxon>
        <taxon>Salmonella</taxon>
    </lineage>
</organism>
<dbReference type="SUPFAM" id="SSF54862">
    <property type="entry name" value="4Fe-4S ferredoxins"/>
    <property type="match status" value="1"/>
</dbReference>
<evidence type="ECO:0000313" key="3">
    <source>
        <dbReference type="Proteomes" id="UP000255509"/>
    </source>
</evidence>
<dbReference type="Pfam" id="PF12797">
    <property type="entry name" value="Fer4_2"/>
    <property type="match status" value="1"/>
</dbReference>
<protein>
    <submittedName>
        <fullName evidence="2">Anaerobic dimethyl sulfoxide reductase subunit B</fullName>
    </submittedName>
</protein>
<dbReference type="AlphaFoldDB" id="A0A379WGA3"/>
<evidence type="ECO:0000313" key="2">
    <source>
        <dbReference type="EMBL" id="SUH18307.1"/>
    </source>
</evidence>
<dbReference type="Gene3D" id="3.30.70.20">
    <property type="match status" value="1"/>
</dbReference>
<reference evidence="2 3" key="1">
    <citation type="submission" date="2018-06" db="EMBL/GenBank/DDBJ databases">
        <authorList>
            <consortium name="Pathogen Informatics"/>
            <person name="Doyle S."/>
        </authorList>
    </citation>
    <scope>NUCLEOTIDE SEQUENCE [LARGE SCALE GENOMIC DNA]</scope>
    <source>
        <strain evidence="2 3">NCTC8258</strain>
    </source>
</reference>
<proteinExistence type="predicted"/>
<dbReference type="Proteomes" id="UP000255509">
    <property type="component" value="Unassembled WGS sequence"/>
</dbReference>
<name>A0A379WGA3_SALET</name>
<dbReference type="EMBL" id="UGXS01000004">
    <property type="protein sequence ID" value="SUH18307.1"/>
    <property type="molecule type" value="Genomic_DNA"/>
</dbReference>
<dbReference type="InterPro" id="IPR017896">
    <property type="entry name" value="4Fe4S_Fe-S-bd"/>
</dbReference>
<dbReference type="PROSITE" id="PS51379">
    <property type="entry name" value="4FE4S_FER_2"/>
    <property type="match status" value="1"/>
</dbReference>
<feature type="domain" description="4Fe-4S ferredoxin-type" evidence="1">
    <location>
        <begin position="4"/>
        <end position="34"/>
    </location>
</feature>